<keyword evidence="2" id="KW-0328">Glycosyltransferase</keyword>
<dbReference type="AlphaFoldDB" id="T1H0D3"/>
<sequence length="190" mass="21768">MGIKYLEGYKDPHENTTMTLGEPSQNMGANDKKGETQVLVLEDDIRFEPNFTSNALHILKQIRELPNWDFLYFGRMILSSQKEFTVHGIENIVSVDYSYWTIGYAITLEGAKKLVNAKPLKSLLPVDEYIPIMYDRHPNKTWSNVFPNRNLSAYSASPLLLYPQLYGGEPGFISDTEYSEIINTKDNCIF</sequence>
<evidence type="ECO:0000256" key="1">
    <source>
        <dbReference type="ARBA" id="ARBA00006721"/>
    </source>
</evidence>
<feature type="domain" description="Glycosyl transferase family 25" evidence="4">
    <location>
        <begin position="36"/>
        <end position="129"/>
    </location>
</feature>
<keyword evidence="3" id="KW-0808">Transferase</keyword>
<dbReference type="InterPro" id="IPR002654">
    <property type="entry name" value="Glyco_trans_25"/>
</dbReference>
<dbReference type="PANTHER" id="PTHR10730">
    <property type="entry name" value="PROCOLLAGEN-LYSINE,2-OXOGLUTARATE 5-DIOXYGENASE/GLYCOSYLTRANSFERASE 25 FAMILY MEMBER"/>
    <property type="match status" value="1"/>
</dbReference>
<dbReference type="GO" id="GO:0050211">
    <property type="term" value="F:procollagen galactosyltransferase activity"/>
    <property type="evidence" value="ECO:0007669"/>
    <property type="project" value="TreeGrafter"/>
</dbReference>
<reference evidence="6" key="1">
    <citation type="submission" date="2013-02" db="EMBL/GenBank/DDBJ databases">
        <authorList>
            <person name="Hughes D."/>
        </authorList>
    </citation>
    <scope>NUCLEOTIDE SEQUENCE</scope>
    <source>
        <strain>Durham</strain>
        <strain evidence="6">NC isolate 2 -- Noor lab</strain>
    </source>
</reference>
<dbReference type="STRING" id="36166.T1H0D3"/>
<proteinExistence type="inferred from homology"/>
<organism evidence="5 6">
    <name type="scientific">Megaselia scalaris</name>
    <name type="common">Humpbacked fly</name>
    <name type="synonym">Phora scalaris</name>
    <dbReference type="NCBI Taxonomy" id="36166"/>
    <lineage>
        <taxon>Eukaryota</taxon>
        <taxon>Metazoa</taxon>
        <taxon>Ecdysozoa</taxon>
        <taxon>Arthropoda</taxon>
        <taxon>Hexapoda</taxon>
        <taxon>Insecta</taxon>
        <taxon>Pterygota</taxon>
        <taxon>Neoptera</taxon>
        <taxon>Endopterygota</taxon>
        <taxon>Diptera</taxon>
        <taxon>Brachycera</taxon>
        <taxon>Muscomorpha</taxon>
        <taxon>Platypezoidea</taxon>
        <taxon>Phoridae</taxon>
        <taxon>Megaseliini</taxon>
        <taxon>Megaselia</taxon>
    </lineage>
</organism>
<dbReference type="HOGENOM" id="CLU_103394_0_0_1"/>
<evidence type="ECO:0000256" key="3">
    <source>
        <dbReference type="ARBA" id="ARBA00022679"/>
    </source>
</evidence>
<dbReference type="EMBL" id="CAQQ02155203">
    <property type="status" value="NOT_ANNOTATED_CDS"/>
    <property type="molecule type" value="Genomic_DNA"/>
</dbReference>
<protein>
    <recommendedName>
        <fullName evidence="4">Glycosyl transferase family 25 domain-containing protein</fullName>
    </recommendedName>
</protein>
<accession>T1H0D3</accession>
<name>T1H0D3_MEGSC</name>
<dbReference type="Proteomes" id="UP000015102">
    <property type="component" value="Unassembled WGS sequence"/>
</dbReference>
<dbReference type="OMA" id="GEEHYIS"/>
<dbReference type="EMBL" id="CAQQ02155202">
    <property type="status" value="NOT_ANNOTATED_CDS"/>
    <property type="molecule type" value="Genomic_DNA"/>
</dbReference>
<dbReference type="InterPro" id="IPR050757">
    <property type="entry name" value="Collagen_mod_GT25"/>
</dbReference>
<dbReference type="PANTHER" id="PTHR10730:SF53">
    <property type="entry name" value="GLYCOSYLTRANSFERASE 25 FAMILY MEMBER"/>
    <property type="match status" value="1"/>
</dbReference>
<comment type="similarity">
    <text evidence="1">Belongs to the glycosyltransferase 25 family.</text>
</comment>
<evidence type="ECO:0000313" key="5">
    <source>
        <dbReference type="EnsemblMetazoa" id="MESCA009608-PA"/>
    </source>
</evidence>
<evidence type="ECO:0000256" key="2">
    <source>
        <dbReference type="ARBA" id="ARBA00022676"/>
    </source>
</evidence>
<reference evidence="5" key="2">
    <citation type="submission" date="2015-06" db="UniProtKB">
        <authorList>
            <consortium name="EnsemblMetazoa"/>
        </authorList>
    </citation>
    <scope>IDENTIFICATION</scope>
</reference>
<dbReference type="EnsemblMetazoa" id="MESCA009608-RA">
    <property type="protein sequence ID" value="MESCA009608-PA"/>
    <property type="gene ID" value="MESCA009608"/>
</dbReference>
<keyword evidence="6" id="KW-1185">Reference proteome</keyword>
<dbReference type="Pfam" id="PF01755">
    <property type="entry name" value="Glyco_transf_25"/>
    <property type="match status" value="1"/>
</dbReference>
<evidence type="ECO:0000313" key="6">
    <source>
        <dbReference type="Proteomes" id="UP000015102"/>
    </source>
</evidence>
<evidence type="ECO:0000259" key="4">
    <source>
        <dbReference type="Pfam" id="PF01755"/>
    </source>
</evidence>